<keyword evidence="2" id="KW-0472">Membrane</keyword>
<dbReference type="EMBL" id="SIJK02000009">
    <property type="protein sequence ID" value="MBP1465422.1"/>
    <property type="molecule type" value="Genomic_DNA"/>
</dbReference>
<dbReference type="Proteomes" id="UP001193081">
    <property type="component" value="Unassembled WGS sequence"/>
</dbReference>
<gene>
    <name evidence="3" type="ORF">EYB53_006860</name>
</gene>
<keyword evidence="2" id="KW-1133">Transmembrane helix</keyword>
<feature type="region of interest" description="Disordered" evidence="1">
    <location>
        <begin position="1"/>
        <end position="145"/>
    </location>
</feature>
<comment type="caution">
    <text evidence="3">The sequence shown here is derived from an EMBL/GenBank/DDBJ whole genome shotgun (WGS) entry which is preliminary data.</text>
</comment>
<evidence type="ECO:0000256" key="2">
    <source>
        <dbReference type="SAM" id="Phobius"/>
    </source>
</evidence>
<name>A0ABS4D7K4_9CHLR</name>
<feature type="transmembrane region" description="Helical" evidence="2">
    <location>
        <begin position="228"/>
        <end position="250"/>
    </location>
</feature>
<keyword evidence="2" id="KW-0812">Transmembrane</keyword>
<organism evidence="3 4">
    <name type="scientific">Candidatus Chloroploca mongolica</name>
    <dbReference type="NCBI Taxonomy" id="2528176"/>
    <lineage>
        <taxon>Bacteria</taxon>
        <taxon>Bacillati</taxon>
        <taxon>Chloroflexota</taxon>
        <taxon>Chloroflexia</taxon>
        <taxon>Chloroflexales</taxon>
        <taxon>Chloroflexineae</taxon>
        <taxon>Oscillochloridaceae</taxon>
        <taxon>Candidatus Chloroploca</taxon>
    </lineage>
</organism>
<sequence length="512" mass="54876">PGGMPAWLEDVDAEPADSAAPAWLQTKDEAPGKASVDDAPAWLRDETSATTSAGGRAVPSSDVPPWLQDEEDETGLSSDKDANLAPWLRGLGNEPESPQIAEPLANLSTAESASDADDTFLEGAELPRWLNPSEAERPVPTSDPVPATQLDWLKRLGIVDSDSDSVNIVEPILEQGTRRPPTVRKRSEQQHTDMALLASIVASPYPEPVAPAEPLPPTRWQRIGVERILYSILVIALLVALIIPGVTAPLQSEVPISPEVVELGILLDSLGDEDVVLVAYEWAAQRSAELRPLEAAVMQRLVANRTKLILVSTDLQGTLLSFDLIEPLREAGYNNENGIPLGGRDYVLLGYRPGGDLALRQLAQDLRGQLKSDFDGNDASQSLVANNPDGTPRISTLDDLAMILVLADEAQDVQSWMEQVHRAAPEVPITFLLPNEAQPLAQPYLRLPNVYHLAGQQGALALLSTDADSDSATIAAATGQLSFAVVVFLVLLVGGSLISLRTRPGRPKGDDS</sequence>
<accession>A0ABS4D7K4</accession>
<keyword evidence="4" id="KW-1185">Reference proteome</keyword>
<reference evidence="3 4" key="1">
    <citation type="submission" date="2021-03" db="EMBL/GenBank/DDBJ databases">
        <authorList>
            <person name="Grouzdev D.S."/>
        </authorList>
    </citation>
    <scope>NUCLEOTIDE SEQUENCE [LARGE SCALE GENOMIC DNA]</scope>
    <source>
        <strain evidence="3 4">M50-1</strain>
    </source>
</reference>
<evidence type="ECO:0000313" key="4">
    <source>
        <dbReference type="Proteomes" id="UP001193081"/>
    </source>
</evidence>
<evidence type="ECO:0000256" key="1">
    <source>
        <dbReference type="SAM" id="MobiDB-lite"/>
    </source>
</evidence>
<evidence type="ECO:0008006" key="5">
    <source>
        <dbReference type="Google" id="ProtNLM"/>
    </source>
</evidence>
<protein>
    <recommendedName>
        <fullName evidence="5">VWFA domain-containing protein</fullName>
    </recommendedName>
</protein>
<evidence type="ECO:0000313" key="3">
    <source>
        <dbReference type="EMBL" id="MBP1465422.1"/>
    </source>
</evidence>
<proteinExistence type="predicted"/>
<feature type="non-terminal residue" evidence="3">
    <location>
        <position position="1"/>
    </location>
</feature>
<feature type="transmembrane region" description="Helical" evidence="2">
    <location>
        <begin position="481"/>
        <end position="500"/>
    </location>
</feature>